<dbReference type="Proteomes" id="UP000188929">
    <property type="component" value="Unassembled WGS sequence"/>
</dbReference>
<proteinExistence type="predicted"/>
<protein>
    <recommendedName>
        <fullName evidence="1">PPM-type phosphatase domain-containing protein</fullName>
    </recommendedName>
</protein>
<dbReference type="SUPFAM" id="SSF81606">
    <property type="entry name" value="PP2C-like"/>
    <property type="match status" value="1"/>
</dbReference>
<dbReference type="EMBL" id="MOMC01000042">
    <property type="protein sequence ID" value="ONH28117.1"/>
    <property type="molecule type" value="Genomic_DNA"/>
</dbReference>
<dbReference type="InterPro" id="IPR036457">
    <property type="entry name" value="PPM-type-like_dom_sf"/>
</dbReference>
<dbReference type="AlphaFoldDB" id="A0A1V2I8A0"/>
<dbReference type="InterPro" id="IPR001932">
    <property type="entry name" value="PPM-type_phosphatase-like_dom"/>
</dbReference>
<organism evidence="2 3">
    <name type="scientific">Pseudofrankia asymbiotica</name>
    <dbReference type="NCBI Taxonomy" id="1834516"/>
    <lineage>
        <taxon>Bacteria</taxon>
        <taxon>Bacillati</taxon>
        <taxon>Actinomycetota</taxon>
        <taxon>Actinomycetes</taxon>
        <taxon>Frankiales</taxon>
        <taxon>Frankiaceae</taxon>
        <taxon>Pseudofrankia</taxon>
    </lineage>
</organism>
<dbReference type="STRING" id="1834516.BL253_20165"/>
<accession>A0A1V2I8A0</accession>
<dbReference type="OrthoDB" id="4883413at2"/>
<reference evidence="3" key="1">
    <citation type="submission" date="2016-10" db="EMBL/GenBank/DDBJ databases">
        <title>Frankia sp. NRRL B-16386 Genome sequencing.</title>
        <authorList>
            <person name="Ghodhbane-Gtari F."/>
            <person name="Swanson E."/>
            <person name="Gueddou A."/>
            <person name="Hezbri K."/>
            <person name="Ktari K."/>
            <person name="Nouioui I."/>
            <person name="Morris K."/>
            <person name="Simpson S."/>
            <person name="Abebe-Akele F."/>
            <person name="Thomas K."/>
            <person name="Gtari M."/>
            <person name="Tisa L.S."/>
        </authorList>
    </citation>
    <scope>NUCLEOTIDE SEQUENCE [LARGE SCALE GENOMIC DNA]</scope>
    <source>
        <strain evidence="3">NRRL B-16386</strain>
    </source>
</reference>
<evidence type="ECO:0000313" key="2">
    <source>
        <dbReference type="EMBL" id="ONH28117.1"/>
    </source>
</evidence>
<sequence length="274" mass="29338">MRVREAISRSSKVSNEDAYGYREDGVWVIDGASSFDDGPLVAGLSPPAWLSHAASQLLHDVPWSGRGLADVLAAVIEQLADLGAAHGLAGSEFPTAAITLVRQAGDQVEVASLGDCSVLVGVSGGKPVEVTDPQFDGAEEAVLARVRDRMSRGTPAEEAYREIRTELRQRRRERNSPAGLWVLGPDPEAARHAAMRVVPAPPGTDVVLMSDGFTRVLWPFGLVGDAAELMERVISDGAARLLDELRDAEGRDPDCARVPRFGTHDDATVVWAQL</sequence>
<feature type="domain" description="PPM-type phosphatase" evidence="1">
    <location>
        <begin position="10"/>
        <end position="216"/>
    </location>
</feature>
<comment type="caution">
    <text evidence="2">The sequence shown here is derived from an EMBL/GenBank/DDBJ whole genome shotgun (WGS) entry which is preliminary data.</text>
</comment>
<keyword evidence="3" id="KW-1185">Reference proteome</keyword>
<name>A0A1V2I8A0_9ACTN</name>
<dbReference type="RefSeq" id="WP_076818739.1">
    <property type="nucleotide sequence ID" value="NZ_MOMC01000042.1"/>
</dbReference>
<dbReference type="Gene3D" id="3.60.40.10">
    <property type="entry name" value="PPM-type phosphatase domain"/>
    <property type="match status" value="1"/>
</dbReference>
<dbReference type="Pfam" id="PF13672">
    <property type="entry name" value="PP2C_2"/>
    <property type="match status" value="1"/>
</dbReference>
<gene>
    <name evidence="2" type="ORF">BL253_20165</name>
</gene>
<evidence type="ECO:0000313" key="3">
    <source>
        <dbReference type="Proteomes" id="UP000188929"/>
    </source>
</evidence>
<evidence type="ECO:0000259" key="1">
    <source>
        <dbReference type="Pfam" id="PF13672"/>
    </source>
</evidence>